<dbReference type="EMBL" id="CALNXJ010000066">
    <property type="protein sequence ID" value="CAH3158062.1"/>
    <property type="molecule type" value="Genomic_DNA"/>
</dbReference>
<comment type="caution">
    <text evidence="1">The sequence shown here is derived from an EMBL/GenBank/DDBJ whole genome shotgun (WGS) entry which is preliminary data.</text>
</comment>
<reference evidence="1 2" key="1">
    <citation type="submission" date="2022-05" db="EMBL/GenBank/DDBJ databases">
        <authorList>
            <consortium name="Genoscope - CEA"/>
            <person name="William W."/>
        </authorList>
    </citation>
    <scope>NUCLEOTIDE SEQUENCE [LARGE SCALE GENOMIC DNA]</scope>
</reference>
<accession>A0AAU9XWI7</accession>
<feature type="non-terminal residue" evidence="1">
    <location>
        <position position="1"/>
    </location>
</feature>
<gene>
    <name evidence="1" type="ORF">PMEA_00030244</name>
</gene>
<organism evidence="1 2">
    <name type="scientific">Pocillopora meandrina</name>
    <dbReference type="NCBI Taxonomy" id="46732"/>
    <lineage>
        <taxon>Eukaryota</taxon>
        <taxon>Metazoa</taxon>
        <taxon>Cnidaria</taxon>
        <taxon>Anthozoa</taxon>
        <taxon>Hexacorallia</taxon>
        <taxon>Scleractinia</taxon>
        <taxon>Astrocoeniina</taxon>
        <taxon>Pocilloporidae</taxon>
        <taxon>Pocillopora</taxon>
    </lineage>
</organism>
<protein>
    <submittedName>
        <fullName evidence="1">Uncharacterized protein</fullName>
    </submittedName>
</protein>
<evidence type="ECO:0000313" key="2">
    <source>
        <dbReference type="Proteomes" id="UP001159428"/>
    </source>
</evidence>
<dbReference type="AlphaFoldDB" id="A0AAU9XWI7"/>
<proteinExistence type="predicted"/>
<dbReference type="Proteomes" id="UP001159428">
    <property type="component" value="Unassembled WGS sequence"/>
</dbReference>
<name>A0AAU9XWI7_9CNID</name>
<keyword evidence="2" id="KW-1185">Reference proteome</keyword>
<sequence>ERCQTLQFLNVWSMLLEDKLKQTKPGTREHELEFPGYPSDDSLCVVVIIKEYLARTKHLRKGITMLGHHQPVQLHLLRYFLMPFSELLVGQDTAPLQSITKENPRT</sequence>
<evidence type="ECO:0000313" key="1">
    <source>
        <dbReference type="EMBL" id="CAH3158062.1"/>
    </source>
</evidence>